<dbReference type="Pfam" id="PF07690">
    <property type="entry name" value="MFS_1"/>
    <property type="match status" value="1"/>
</dbReference>
<dbReference type="InterPro" id="IPR011701">
    <property type="entry name" value="MFS"/>
</dbReference>
<dbReference type="RefSeq" id="WP_295572451.1">
    <property type="nucleotide sequence ID" value="NZ_FLQR01000001.1"/>
</dbReference>
<dbReference type="PANTHER" id="PTHR23513">
    <property type="entry name" value="INTEGRAL MEMBRANE EFFLUX PROTEIN-RELATED"/>
    <property type="match status" value="1"/>
</dbReference>
<dbReference type="CDD" id="cd06173">
    <property type="entry name" value="MFS_MefA_like"/>
    <property type="match status" value="1"/>
</dbReference>
<evidence type="ECO:0000256" key="3">
    <source>
        <dbReference type="ARBA" id="ARBA00022692"/>
    </source>
</evidence>
<evidence type="ECO:0000313" key="7">
    <source>
        <dbReference type="EMBL" id="SBS69988.1"/>
    </source>
</evidence>
<dbReference type="SUPFAM" id="SSF103473">
    <property type="entry name" value="MFS general substrate transporter"/>
    <property type="match status" value="1"/>
</dbReference>
<feature type="transmembrane region" description="Helical" evidence="6">
    <location>
        <begin position="170"/>
        <end position="190"/>
    </location>
</feature>
<evidence type="ECO:0000256" key="5">
    <source>
        <dbReference type="ARBA" id="ARBA00023136"/>
    </source>
</evidence>
<keyword evidence="4 6" id="KW-1133">Transmembrane helix</keyword>
<keyword evidence="2" id="KW-1003">Cell membrane</keyword>
<feature type="transmembrane region" description="Helical" evidence="6">
    <location>
        <begin position="253"/>
        <end position="273"/>
    </location>
</feature>
<feature type="transmembrane region" description="Helical" evidence="6">
    <location>
        <begin position="285"/>
        <end position="305"/>
    </location>
</feature>
<feature type="transmembrane region" description="Helical" evidence="6">
    <location>
        <begin position="46"/>
        <end position="65"/>
    </location>
</feature>
<dbReference type="PANTHER" id="PTHR23513:SF6">
    <property type="entry name" value="MAJOR FACILITATOR SUPERFAMILY ASSOCIATED DOMAIN-CONTAINING PROTEIN"/>
    <property type="match status" value="1"/>
</dbReference>
<reference evidence="7" key="1">
    <citation type="submission" date="2016-03" db="EMBL/GenBank/DDBJ databases">
        <authorList>
            <person name="Ploux O."/>
        </authorList>
    </citation>
    <scope>NUCLEOTIDE SEQUENCE</scope>
    <source>
        <strain evidence="7">UC1</strain>
    </source>
</reference>
<feature type="transmembrane region" description="Helical" evidence="6">
    <location>
        <begin position="77"/>
        <end position="96"/>
    </location>
</feature>
<name>A0A1Y5P222_9MICO</name>
<feature type="transmembrane region" description="Helical" evidence="6">
    <location>
        <begin position="341"/>
        <end position="365"/>
    </location>
</feature>
<feature type="transmembrane region" description="Helical" evidence="6">
    <location>
        <begin position="371"/>
        <end position="390"/>
    </location>
</feature>
<dbReference type="Gene3D" id="1.20.1250.20">
    <property type="entry name" value="MFS general substrate transporter like domains"/>
    <property type="match status" value="1"/>
</dbReference>
<proteinExistence type="predicted"/>
<accession>A0A1Y5P222</accession>
<sequence length="400" mass="41265">MTTSVSAWTAPGFRRLATAWVFTNLGDSALYLMVAVWVKDLTRSDVAAAFVFVSLGIPAVLAPFLGMLADRFSRKRLLILANVLMVPVVLSLWFMTDADTVWVSYVVILLYGSCGYLTAAAQSGIIRGMLRDEQLASGNGALSTIDNGLRLLSPLIGTVLYVGLGPHAVVVLTAACFAVTAVILLGLPVPDASGERGASRGYLRELVAGFEHLALVRPLRWVTLSIAIAFGATGLLNVLVFPVLDGMGAPAAALGWLVPVQGAGALVGGILSARFVRALGEPRTAALGMGLLAIGSIPLVFGSLAVAAGGMAVMGFGIPLTVVAFATLRQRLTPHDLQGRAAAAGNVAINLPQTLVSILGAALIASVDYRVLVWVTVAVVAAGGMLALAARVPRPAPAPA</sequence>
<feature type="transmembrane region" description="Helical" evidence="6">
    <location>
        <begin position="311"/>
        <end position="329"/>
    </location>
</feature>
<dbReference type="GO" id="GO:0022857">
    <property type="term" value="F:transmembrane transporter activity"/>
    <property type="evidence" value="ECO:0007669"/>
    <property type="project" value="InterPro"/>
</dbReference>
<dbReference type="EMBL" id="FLQR01000001">
    <property type="protein sequence ID" value="SBS69988.1"/>
    <property type="molecule type" value="Genomic_DNA"/>
</dbReference>
<comment type="subcellular location">
    <subcellularLocation>
        <location evidence="1">Cell membrane</location>
        <topology evidence="1">Multi-pass membrane protein</topology>
    </subcellularLocation>
</comment>
<dbReference type="InterPro" id="IPR036259">
    <property type="entry name" value="MFS_trans_sf"/>
</dbReference>
<keyword evidence="3 6" id="KW-0812">Transmembrane</keyword>
<keyword evidence="5 6" id="KW-0472">Membrane</keyword>
<gene>
    <name evidence="7" type="ORF">MIPYR_10169</name>
</gene>
<organism evidence="7">
    <name type="scientific">uncultured Microbacterium sp</name>
    <dbReference type="NCBI Taxonomy" id="191216"/>
    <lineage>
        <taxon>Bacteria</taxon>
        <taxon>Bacillati</taxon>
        <taxon>Actinomycetota</taxon>
        <taxon>Actinomycetes</taxon>
        <taxon>Micrococcales</taxon>
        <taxon>Microbacteriaceae</taxon>
        <taxon>Microbacterium</taxon>
        <taxon>environmental samples</taxon>
    </lineage>
</organism>
<feature type="transmembrane region" description="Helical" evidence="6">
    <location>
        <begin position="102"/>
        <end position="126"/>
    </location>
</feature>
<dbReference type="AlphaFoldDB" id="A0A1Y5P222"/>
<evidence type="ECO:0000256" key="1">
    <source>
        <dbReference type="ARBA" id="ARBA00004651"/>
    </source>
</evidence>
<protein>
    <submittedName>
        <fullName evidence="7">Major facilitator superfamily MFS_1</fullName>
    </submittedName>
</protein>
<dbReference type="GO" id="GO:0005886">
    <property type="term" value="C:plasma membrane"/>
    <property type="evidence" value="ECO:0007669"/>
    <property type="project" value="UniProtKB-SubCell"/>
</dbReference>
<evidence type="ECO:0000256" key="2">
    <source>
        <dbReference type="ARBA" id="ARBA00022475"/>
    </source>
</evidence>
<feature type="transmembrane region" description="Helical" evidence="6">
    <location>
        <begin position="12"/>
        <end position="34"/>
    </location>
</feature>
<evidence type="ECO:0000256" key="6">
    <source>
        <dbReference type="SAM" id="Phobius"/>
    </source>
</evidence>
<feature type="transmembrane region" description="Helical" evidence="6">
    <location>
        <begin position="221"/>
        <end position="241"/>
    </location>
</feature>
<evidence type="ECO:0000256" key="4">
    <source>
        <dbReference type="ARBA" id="ARBA00022989"/>
    </source>
</evidence>